<name>A0A7X4HFV6_9BURK</name>
<reference evidence="2 3" key="1">
    <citation type="submission" date="2019-12" db="EMBL/GenBank/DDBJ databases">
        <title>Novel species isolated from a subtropical stream in China.</title>
        <authorList>
            <person name="Lu H."/>
        </authorList>
    </citation>
    <scope>NUCLEOTIDE SEQUENCE [LARGE SCALE GENOMIC DNA]</scope>
    <source>
        <strain evidence="2 3">FT127W</strain>
    </source>
</reference>
<keyword evidence="1" id="KW-0732">Signal</keyword>
<evidence type="ECO:0000256" key="1">
    <source>
        <dbReference type="SAM" id="SignalP"/>
    </source>
</evidence>
<sequence length="220" mass="24103">MKKLALTLLCALPLLAHAEDREWAPYKKIVETVKLDKFYSLPAAERDKLKVYARFTPANKAIAPGSLKLTVVHAGGKSPLVLDELGRTVLVPNEKWMAEDAKIWTNQPKGEKASVGFDIVAVLPEAAQWNYATVMGSVPQSNAAIDKVAGALSLLAPTMKVVIFKFHKPAYLVVQAKGGEKRYVTDGRQQIRLKLDKALLAENPLVTVSEQPFEAEVDGE</sequence>
<dbReference type="EMBL" id="WWCU01000038">
    <property type="protein sequence ID" value="MYN10491.1"/>
    <property type="molecule type" value="Genomic_DNA"/>
</dbReference>
<keyword evidence="3" id="KW-1185">Reference proteome</keyword>
<feature type="signal peptide" evidence="1">
    <location>
        <begin position="1"/>
        <end position="18"/>
    </location>
</feature>
<evidence type="ECO:0000313" key="2">
    <source>
        <dbReference type="EMBL" id="MYN10491.1"/>
    </source>
</evidence>
<organism evidence="2 3">
    <name type="scientific">Pseudoduganella aquatica</name>
    <dbReference type="NCBI Taxonomy" id="2660641"/>
    <lineage>
        <taxon>Bacteria</taxon>
        <taxon>Pseudomonadati</taxon>
        <taxon>Pseudomonadota</taxon>
        <taxon>Betaproteobacteria</taxon>
        <taxon>Burkholderiales</taxon>
        <taxon>Oxalobacteraceae</taxon>
        <taxon>Telluria group</taxon>
        <taxon>Pseudoduganella</taxon>
    </lineage>
</organism>
<comment type="caution">
    <text evidence="2">The sequence shown here is derived from an EMBL/GenBank/DDBJ whole genome shotgun (WGS) entry which is preliminary data.</text>
</comment>
<accession>A0A7X4HFV6</accession>
<dbReference type="Proteomes" id="UP000450676">
    <property type="component" value="Unassembled WGS sequence"/>
</dbReference>
<proteinExistence type="predicted"/>
<evidence type="ECO:0008006" key="4">
    <source>
        <dbReference type="Google" id="ProtNLM"/>
    </source>
</evidence>
<dbReference type="RefSeq" id="WP_161074774.1">
    <property type="nucleotide sequence ID" value="NZ_CP086370.1"/>
</dbReference>
<gene>
    <name evidence="2" type="ORF">GTP77_24535</name>
</gene>
<dbReference type="AlphaFoldDB" id="A0A7X4HFV6"/>
<feature type="chain" id="PRO_5030636569" description="DUF2987 domain-containing protein" evidence="1">
    <location>
        <begin position="19"/>
        <end position="220"/>
    </location>
</feature>
<protein>
    <recommendedName>
        <fullName evidence="4">DUF2987 domain-containing protein</fullName>
    </recommendedName>
</protein>
<evidence type="ECO:0000313" key="3">
    <source>
        <dbReference type="Proteomes" id="UP000450676"/>
    </source>
</evidence>